<organism evidence="2 3">
    <name type="scientific">Hymenobacter psychrophilus</name>
    <dbReference type="NCBI Taxonomy" id="651662"/>
    <lineage>
        <taxon>Bacteria</taxon>
        <taxon>Pseudomonadati</taxon>
        <taxon>Bacteroidota</taxon>
        <taxon>Cytophagia</taxon>
        <taxon>Cytophagales</taxon>
        <taxon>Hymenobacteraceae</taxon>
        <taxon>Hymenobacter</taxon>
    </lineage>
</organism>
<dbReference type="CDD" id="cd00371">
    <property type="entry name" value="HMA"/>
    <property type="match status" value="1"/>
</dbReference>
<evidence type="ECO:0000313" key="2">
    <source>
        <dbReference type="EMBL" id="SDY67210.1"/>
    </source>
</evidence>
<dbReference type="Pfam" id="PF00403">
    <property type="entry name" value="HMA"/>
    <property type="match status" value="1"/>
</dbReference>
<accession>A0A1H3LSB9</accession>
<name>A0A1H3LSB9_9BACT</name>
<protein>
    <submittedName>
        <fullName evidence="2">Copper chaperone CopZ</fullName>
    </submittedName>
</protein>
<dbReference type="AlphaFoldDB" id="A0A1H3LSB9"/>
<proteinExistence type="predicted"/>
<dbReference type="PROSITE" id="PS50846">
    <property type="entry name" value="HMA_2"/>
    <property type="match status" value="1"/>
</dbReference>
<sequence length="68" mass="7223">MNTLRFNTTINCANCVRAITPVLNGEKAISSWQVDTGNSNKVLTVSGDLSAEQVVALVEEAGFEARPA</sequence>
<dbReference type="SUPFAM" id="SSF55008">
    <property type="entry name" value="HMA, heavy metal-associated domain"/>
    <property type="match status" value="1"/>
</dbReference>
<keyword evidence="3" id="KW-1185">Reference proteome</keyword>
<dbReference type="InterPro" id="IPR006121">
    <property type="entry name" value="HMA_dom"/>
</dbReference>
<dbReference type="Proteomes" id="UP000199249">
    <property type="component" value="Unassembled WGS sequence"/>
</dbReference>
<dbReference type="GO" id="GO:0046872">
    <property type="term" value="F:metal ion binding"/>
    <property type="evidence" value="ECO:0007669"/>
    <property type="project" value="InterPro"/>
</dbReference>
<dbReference type="Gene3D" id="3.30.70.100">
    <property type="match status" value="1"/>
</dbReference>
<dbReference type="OrthoDB" id="677920at2"/>
<evidence type="ECO:0000313" key="3">
    <source>
        <dbReference type="Proteomes" id="UP000199249"/>
    </source>
</evidence>
<reference evidence="3" key="1">
    <citation type="submission" date="2016-10" db="EMBL/GenBank/DDBJ databases">
        <authorList>
            <person name="Varghese N."/>
            <person name="Submissions S."/>
        </authorList>
    </citation>
    <scope>NUCLEOTIDE SEQUENCE [LARGE SCALE GENOMIC DNA]</scope>
    <source>
        <strain evidence="3">CGMCC 1.8975</strain>
    </source>
</reference>
<dbReference type="STRING" id="651662.SAMN04488069_111109"/>
<dbReference type="EMBL" id="FNOV01000011">
    <property type="protein sequence ID" value="SDY67210.1"/>
    <property type="molecule type" value="Genomic_DNA"/>
</dbReference>
<gene>
    <name evidence="2" type="ORF">SAMN04488069_111109</name>
</gene>
<dbReference type="RefSeq" id="WP_092742052.1">
    <property type="nucleotide sequence ID" value="NZ_FNOV01000011.1"/>
</dbReference>
<feature type="domain" description="HMA" evidence="1">
    <location>
        <begin position="1"/>
        <end position="66"/>
    </location>
</feature>
<dbReference type="InterPro" id="IPR036163">
    <property type="entry name" value="HMA_dom_sf"/>
</dbReference>
<evidence type="ECO:0000259" key="1">
    <source>
        <dbReference type="PROSITE" id="PS50846"/>
    </source>
</evidence>